<evidence type="ECO:0000256" key="1">
    <source>
        <dbReference type="ARBA" id="ARBA00004141"/>
    </source>
</evidence>
<feature type="transmembrane region" description="Helical" evidence="6">
    <location>
        <begin position="141"/>
        <end position="161"/>
    </location>
</feature>
<keyword evidence="3 6" id="KW-0812">Transmembrane</keyword>
<dbReference type="OrthoDB" id="6423935at2759"/>
<accession>A0A8X6UD72</accession>
<dbReference type="PANTHER" id="PTHR16172">
    <property type="entry name" value="MAJOR FACILITATOR SUPERFAMILY DOMAIN-CONTAINING PROTEIN 6-LIKE"/>
    <property type="match status" value="1"/>
</dbReference>
<feature type="transmembrane region" description="Helical" evidence="6">
    <location>
        <begin position="41"/>
        <end position="61"/>
    </location>
</feature>
<dbReference type="InterPro" id="IPR036259">
    <property type="entry name" value="MFS_trans_sf"/>
</dbReference>
<dbReference type="InterPro" id="IPR051717">
    <property type="entry name" value="MFS_MFSD6"/>
</dbReference>
<feature type="transmembrane region" description="Helical" evidence="6">
    <location>
        <begin position="311"/>
        <end position="330"/>
    </location>
</feature>
<organism evidence="8 9">
    <name type="scientific">Nephila pilipes</name>
    <name type="common">Giant wood spider</name>
    <name type="synonym">Nephila maculata</name>
    <dbReference type="NCBI Taxonomy" id="299642"/>
    <lineage>
        <taxon>Eukaryota</taxon>
        <taxon>Metazoa</taxon>
        <taxon>Ecdysozoa</taxon>
        <taxon>Arthropoda</taxon>
        <taxon>Chelicerata</taxon>
        <taxon>Arachnida</taxon>
        <taxon>Araneae</taxon>
        <taxon>Araneomorphae</taxon>
        <taxon>Entelegynae</taxon>
        <taxon>Araneoidea</taxon>
        <taxon>Nephilidae</taxon>
        <taxon>Nephila</taxon>
    </lineage>
</organism>
<evidence type="ECO:0000256" key="4">
    <source>
        <dbReference type="ARBA" id="ARBA00022989"/>
    </source>
</evidence>
<comment type="subcellular location">
    <subcellularLocation>
        <location evidence="1">Membrane</location>
        <topology evidence="1">Multi-pass membrane protein</topology>
    </subcellularLocation>
</comment>
<feature type="transmembrane region" description="Helical" evidence="6">
    <location>
        <begin position="67"/>
        <end position="90"/>
    </location>
</feature>
<reference evidence="8" key="1">
    <citation type="submission" date="2020-08" db="EMBL/GenBank/DDBJ databases">
        <title>Multicomponent nature underlies the extraordinary mechanical properties of spider dragline silk.</title>
        <authorList>
            <person name="Kono N."/>
            <person name="Nakamura H."/>
            <person name="Mori M."/>
            <person name="Yoshida Y."/>
            <person name="Ohtoshi R."/>
            <person name="Malay A.D."/>
            <person name="Moran D.A.P."/>
            <person name="Tomita M."/>
            <person name="Numata K."/>
            <person name="Arakawa K."/>
        </authorList>
    </citation>
    <scope>NUCLEOTIDE SEQUENCE</scope>
</reference>
<dbReference type="InterPro" id="IPR024989">
    <property type="entry name" value="MFS_assoc_dom"/>
</dbReference>
<keyword evidence="9" id="KW-1185">Reference proteome</keyword>
<sequence>MAHQKDRIDKSIFTTSLEQSVDKTTREKWWKINKDMIRIKLHFFLLTGALGSVNPFLVVLAKNRLGLSATSFATTMVFTQFLAVVARPVIGFITDYINKLKLVLFVLVVFQVNNSSIGLLVENNVQEASSGNRSDFQTYQFWAFLVVFALFCTSKSSTFTLSDTACCECVQKKGADFGKQRLYGAVGWGLFAPIAGYLNDYTNDYLAAWIIFTVLSLIMLWNISQMDLVKPQSSKTLFKDIRTILKSKQFLFYEVGVLVTGIGIGFVYSYVGWFVISIGGNRLICGFVETIQCLVGEIPFMFFSGWILKKIGYFNVTTIALLSHCIRFLWYSQLQNPWMILPIEWTHGISYGLFYTSIASYAKKSATPGAEATIQSVVASTYEGLGKMLMCLYF</sequence>
<feature type="domain" description="Major facilitator superfamily associated" evidence="7">
    <location>
        <begin position="37"/>
        <end position="389"/>
    </location>
</feature>
<dbReference type="EMBL" id="BMAW01124175">
    <property type="protein sequence ID" value="GFU06653.1"/>
    <property type="molecule type" value="Genomic_DNA"/>
</dbReference>
<feature type="transmembrane region" description="Helical" evidence="6">
    <location>
        <begin position="205"/>
        <end position="229"/>
    </location>
</feature>
<keyword evidence="5 6" id="KW-0472">Membrane</keyword>
<comment type="caution">
    <text evidence="8">The sequence shown here is derived from an EMBL/GenBank/DDBJ whole genome shotgun (WGS) entry which is preliminary data.</text>
</comment>
<proteinExistence type="inferred from homology"/>
<evidence type="ECO:0000313" key="9">
    <source>
        <dbReference type="Proteomes" id="UP000887013"/>
    </source>
</evidence>
<feature type="transmembrane region" description="Helical" evidence="6">
    <location>
        <begin position="182"/>
        <end position="199"/>
    </location>
</feature>
<name>A0A8X6UD72_NEPPI</name>
<gene>
    <name evidence="8" type="primary">MFSD6_6</name>
    <name evidence="8" type="ORF">NPIL_401891</name>
</gene>
<dbReference type="SUPFAM" id="SSF103473">
    <property type="entry name" value="MFS general substrate transporter"/>
    <property type="match status" value="1"/>
</dbReference>
<feature type="transmembrane region" description="Helical" evidence="6">
    <location>
        <begin position="250"/>
        <end position="271"/>
    </location>
</feature>
<evidence type="ECO:0000313" key="8">
    <source>
        <dbReference type="EMBL" id="GFU06653.1"/>
    </source>
</evidence>
<dbReference type="Proteomes" id="UP000887013">
    <property type="component" value="Unassembled WGS sequence"/>
</dbReference>
<comment type="similarity">
    <text evidence="2">Belongs to the major facilitator superfamily. MFSD6 family.</text>
</comment>
<protein>
    <submittedName>
        <fullName evidence="8">Major facilitator superfamily domain-containing protein 6</fullName>
    </submittedName>
</protein>
<evidence type="ECO:0000256" key="6">
    <source>
        <dbReference type="SAM" id="Phobius"/>
    </source>
</evidence>
<dbReference type="Gene3D" id="1.20.1250.20">
    <property type="entry name" value="MFS general substrate transporter like domains"/>
    <property type="match status" value="2"/>
</dbReference>
<keyword evidence="4 6" id="KW-1133">Transmembrane helix</keyword>
<dbReference type="PANTHER" id="PTHR16172:SF30">
    <property type="entry name" value="SUGAR BABY, ISOFORM C"/>
    <property type="match status" value="1"/>
</dbReference>
<dbReference type="GO" id="GO:0016020">
    <property type="term" value="C:membrane"/>
    <property type="evidence" value="ECO:0007669"/>
    <property type="project" value="UniProtKB-SubCell"/>
</dbReference>
<dbReference type="AlphaFoldDB" id="A0A8X6UD72"/>
<evidence type="ECO:0000259" key="7">
    <source>
        <dbReference type="Pfam" id="PF12832"/>
    </source>
</evidence>
<dbReference type="Pfam" id="PF12832">
    <property type="entry name" value="MFS_1_like"/>
    <property type="match status" value="1"/>
</dbReference>
<feature type="transmembrane region" description="Helical" evidence="6">
    <location>
        <begin position="102"/>
        <end position="121"/>
    </location>
</feature>
<evidence type="ECO:0000256" key="2">
    <source>
        <dbReference type="ARBA" id="ARBA00005241"/>
    </source>
</evidence>
<evidence type="ECO:0000256" key="3">
    <source>
        <dbReference type="ARBA" id="ARBA00022692"/>
    </source>
</evidence>
<evidence type="ECO:0000256" key="5">
    <source>
        <dbReference type="ARBA" id="ARBA00023136"/>
    </source>
</evidence>